<reference evidence="2 3" key="1">
    <citation type="journal article" date="2018" name="Sci. Rep.">
        <title>Rhizobium tumorigenes sp. nov., a novel plant tumorigenic bacterium isolated from cane gall tumors on thornless blackberry.</title>
        <authorList>
            <person name="Kuzmanovi N."/>
            <person name="Smalla K."/>
            <person name="Gronow S."/>
            <person name="PuBawska J."/>
        </authorList>
    </citation>
    <scope>NUCLEOTIDE SEQUENCE [LARGE SCALE GENOMIC DNA]</scope>
    <source>
        <strain evidence="2 3">1078</strain>
    </source>
</reference>
<evidence type="ECO:0008006" key="4">
    <source>
        <dbReference type="Google" id="ProtNLM"/>
    </source>
</evidence>
<keyword evidence="3" id="KW-1185">Reference proteome</keyword>
<accession>A0AAF1KPI2</accession>
<gene>
    <name evidence="2" type="ORF">PR017_26715</name>
</gene>
<keyword evidence="1" id="KW-0472">Membrane</keyword>
<evidence type="ECO:0000313" key="3">
    <source>
        <dbReference type="Proteomes" id="UP000249499"/>
    </source>
</evidence>
<geneLocation type="plasmid" evidence="2 3">
    <name>unnamed2</name>
</geneLocation>
<evidence type="ECO:0000256" key="1">
    <source>
        <dbReference type="SAM" id="Phobius"/>
    </source>
</evidence>
<keyword evidence="1" id="KW-0812">Transmembrane</keyword>
<keyword evidence="2" id="KW-0614">Plasmid</keyword>
<keyword evidence="1" id="KW-1133">Transmembrane helix</keyword>
<sequence length="112" mass="11900">MAEEFTPKPPLPLGIIEPSDAPLVDEALAQPKADFSDAVAEQVAALKDEVASLSIDIANMTDAARTRLKSNANAVEALVDETVRLHPVLSVLTAAGMGYFLALIVHGVDRHR</sequence>
<dbReference type="AlphaFoldDB" id="A0AAF1KPI2"/>
<dbReference type="RefSeq" id="WP_111221114.1">
    <property type="nucleotide sequence ID" value="NZ_CP117259.1"/>
</dbReference>
<proteinExistence type="predicted"/>
<organism evidence="2 3">
    <name type="scientific">Rhizobium tumorigenes</name>
    <dbReference type="NCBI Taxonomy" id="2041385"/>
    <lineage>
        <taxon>Bacteria</taxon>
        <taxon>Pseudomonadati</taxon>
        <taxon>Pseudomonadota</taxon>
        <taxon>Alphaproteobacteria</taxon>
        <taxon>Hyphomicrobiales</taxon>
        <taxon>Rhizobiaceae</taxon>
        <taxon>Rhizobium/Agrobacterium group</taxon>
        <taxon>Rhizobium</taxon>
    </lineage>
</organism>
<dbReference type="EMBL" id="CP117259">
    <property type="protein sequence ID" value="WFR98973.1"/>
    <property type="molecule type" value="Genomic_DNA"/>
</dbReference>
<feature type="transmembrane region" description="Helical" evidence="1">
    <location>
        <begin position="88"/>
        <end position="108"/>
    </location>
</feature>
<dbReference type="KEGG" id="rtu:PR017_26715"/>
<protein>
    <recommendedName>
        <fullName evidence="4">DUF883 domain-containing protein</fullName>
    </recommendedName>
</protein>
<dbReference type="Proteomes" id="UP000249499">
    <property type="component" value="Plasmid unnamed2"/>
</dbReference>
<name>A0AAF1KPI2_9HYPH</name>
<reference evidence="3" key="2">
    <citation type="journal article" date="2023" name="MicrobiologyOpen">
        <title>Genomics of the tumorigenes clade of the family Rhizobiaceae and description of Rhizobium rhododendri sp. nov.</title>
        <authorList>
            <person name="Kuzmanovic N."/>
            <person name="diCenzo G.C."/>
            <person name="Bunk B."/>
            <person name="Sproeer C."/>
            <person name="Fruehling A."/>
            <person name="Neumann-Schaal M."/>
            <person name="Overmann J."/>
            <person name="Smalla K."/>
        </authorList>
    </citation>
    <scope>NUCLEOTIDE SEQUENCE [LARGE SCALE GENOMIC DNA]</scope>
    <source>
        <strain evidence="3">1078</strain>
        <plasmid evidence="3">unnamed2</plasmid>
    </source>
</reference>
<evidence type="ECO:0000313" key="2">
    <source>
        <dbReference type="EMBL" id="WFR98973.1"/>
    </source>
</evidence>